<dbReference type="EMBL" id="BAABGY010000007">
    <property type="protein sequence ID" value="GAA4331424.1"/>
    <property type="molecule type" value="Genomic_DNA"/>
</dbReference>
<dbReference type="Proteomes" id="UP001501725">
    <property type="component" value="Unassembled WGS sequence"/>
</dbReference>
<proteinExistence type="predicted"/>
<dbReference type="InterPro" id="IPR047111">
    <property type="entry name" value="YbaP-like"/>
</dbReference>
<dbReference type="PANTHER" id="PTHR40590">
    <property type="entry name" value="CYTOPLASMIC PROTEIN-RELATED"/>
    <property type="match status" value="1"/>
</dbReference>
<feature type="signal peptide" evidence="1">
    <location>
        <begin position="1"/>
        <end position="21"/>
    </location>
</feature>
<feature type="chain" id="PRO_5045124745" evidence="1">
    <location>
        <begin position="22"/>
        <end position="306"/>
    </location>
</feature>
<keyword evidence="3" id="KW-1185">Reference proteome</keyword>
<protein>
    <submittedName>
        <fullName evidence="2">TraB/GumN family protein</fullName>
    </submittedName>
</protein>
<gene>
    <name evidence="2" type="ORF">GCM10023184_23270</name>
</gene>
<dbReference type="Pfam" id="PF01963">
    <property type="entry name" value="TraB_PrgY_gumN"/>
    <property type="match status" value="1"/>
</dbReference>
<dbReference type="RefSeq" id="WP_345255891.1">
    <property type="nucleotide sequence ID" value="NZ_BAABGY010000007.1"/>
</dbReference>
<comment type="caution">
    <text evidence="2">The sequence shown here is derived from an EMBL/GenBank/DDBJ whole genome shotgun (WGS) entry which is preliminary data.</text>
</comment>
<evidence type="ECO:0000256" key="1">
    <source>
        <dbReference type="SAM" id="SignalP"/>
    </source>
</evidence>
<dbReference type="InterPro" id="IPR002816">
    <property type="entry name" value="TraB/PrgY/GumN_fam"/>
</dbReference>
<dbReference type="PANTHER" id="PTHR40590:SF1">
    <property type="entry name" value="CYTOPLASMIC PROTEIN"/>
    <property type="match status" value="1"/>
</dbReference>
<evidence type="ECO:0000313" key="2">
    <source>
        <dbReference type="EMBL" id="GAA4331424.1"/>
    </source>
</evidence>
<name>A0ABP8GXH4_9BACT</name>
<accession>A0ABP8GXH4</accession>
<organism evidence="2 3">
    <name type="scientific">Flaviaesturariibacter amylovorans</name>
    <dbReference type="NCBI Taxonomy" id="1084520"/>
    <lineage>
        <taxon>Bacteria</taxon>
        <taxon>Pseudomonadati</taxon>
        <taxon>Bacteroidota</taxon>
        <taxon>Chitinophagia</taxon>
        <taxon>Chitinophagales</taxon>
        <taxon>Chitinophagaceae</taxon>
        <taxon>Flaviaestuariibacter</taxon>
    </lineage>
</organism>
<evidence type="ECO:0000313" key="3">
    <source>
        <dbReference type="Proteomes" id="UP001501725"/>
    </source>
</evidence>
<keyword evidence="1" id="KW-0732">Signal</keyword>
<sequence length="306" mass="34262">MKNIVLAFVCALAFLVSPAQTTVSQPADPNTLLWRISGKDLSRPSYLFGTMHLLCAGGIELSDSLRGAIKGADAVYLELDMENMQELMGIMNRMRMNGDTTLRDLLSKEQYDSIRTFFAQKPGLIPFSMLEKFKPMLAASALMEADMGCENPVGMEQLIMTEAKKEKRPVRGLETMAFQMSIFDSIPYTLQARQLLDYVHNYGKTDGRKEFEEMATAYVTQQLDKLEAITKRENMGISQYMDLLLYRRNATWVTKLQELMPGKSLVVAVGAGHLPGDKGVIALLRAAGYTVEPMPNNMLKHLEKTL</sequence>
<dbReference type="CDD" id="cd14789">
    <property type="entry name" value="Tiki"/>
    <property type="match status" value="1"/>
</dbReference>
<reference evidence="3" key="1">
    <citation type="journal article" date="2019" name="Int. J. Syst. Evol. Microbiol.">
        <title>The Global Catalogue of Microorganisms (GCM) 10K type strain sequencing project: providing services to taxonomists for standard genome sequencing and annotation.</title>
        <authorList>
            <consortium name="The Broad Institute Genomics Platform"/>
            <consortium name="The Broad Institute Genome Sequencing Center for Infectious Disease"/>
            <person name="Wu L."/>
            <person name="Ma J."/>
        </authorList>
    </citation>
    <scope>NUCLEOTIDE SEQUENCE [LARGE SCALE GENOMIC DNA]</scope>
    <source>
        <strain evidence="3">JCM 17919</strain>
    </source>
</reference>